<comment type="caution">
    <text evidence="3">The sequence shown here is derived from an EMBL/GenBank/DDBJ whole genome shotgun (WGS) entry which is preliminary data.</text>
</comment>
<proteinExistence type="predicted"/>
<keyword evidence="4" id="KW-1185">Reference proteome</keyword>
<dbReference type="GO" id="GO:0030153">
    <property type="term" value="P:bacteriocin immunity"/>
    <property type="evidence" value="ECO:0007669"/>
    <property type="project" value="InterPro"/>
</dbReference>
<dbReference type="OrthoDB" id="1261156at2"/>
<keyword evidence="1" id="KW-0812">Transmembrane</keyword>
<dbReference type="EMBL" id="BKCF01000001">
    <property type="protein sequence ID" value="GEQ84891.1"/>
    <property type="molecule type" value="Genomic_DNA"/>
</dbReference>
<feature type="transmembrane region" description="Helical" evidence="1">
    <location>
        <begin position="7"/>
        <end position="27"/>
    </location>
</feature>
<sequence length="140" mass="15885">MKVFRSKVNFIFLGLFLVLFVIFILKIVFDQTIDTLGGWFLKLFIGLLLAFCIDLFLRTRYIIKETTLYIKSGLLNYPAIPIKSIKSIEKTNSIIAAPAASMDRIEIKFNTYDSVIISPINKKAFITALQTVNPSIKSTI</sequence>
<protein>
    <recommendedName>
        <fullName evidence="2">Uncharacterized protein YyaB-like PH domain-containing protein</fullName>
    </recommendedName>
</protein>
<dbReference type="Proteomes" id="UP000326994">
    <property type="component" value="Unassembled WGS sequence"/>
</dbReference>
<name>A0A5J4FYY1_9FLAO</name>
<dbReference type="RefSeq" id="WP_151892823.1">
    <property type="nucleotide sequence ID" value="NZ_BKCF01000001.1"/>
</dbReference>
<feature type="domain" description="Uncharacterized protein YyaB-like PH" evidence="2">
    <location>
        <begin position="59"/>
        <end position="132"/>
    </location>
</feature>
<accession>A0A5J4FYY1</accession>
<gene>
    <name evidence="3" type="ORF">ULMS_03990</name>
</gene>
<evidence type="ECO:0000259" key="2">
    <source>
        <dbReference type="Pfam" id="PF06713"/>
    </source>
</evidence>
<evidence type="ECO:0000256" key="1">
    <source>
        <dbReference type="SAM" id="Phobius"/>
    </source>
</evidence>
<dbReference type="InterPro" id="IPR009589">
    <property type="entry name" value="PH_YyaB-like"/>
</dbReference>
<reference evidence="3 4" key="1">
    <citation type="submission" date="2019-08" db="EMBL/GenBank/DDBJ databases">
        <title>Ulvibacter marinistellae sp. nov., isolated from a starfish, Patiria pectinifera.</title>
        <authorList>
            <person name="Kawano K."/>
            <person name="Ushijima N."/>
            <person name="Kihara M."/>
            <person name="Itoh H."/>
        </authorList>
    </citation>
    <scope>NUCLEOTIDE SEQUENCE [LARGE SCALE GENOMIC DNA]</scope>
    <source>
        <strain evidence="3 4">KK4</strain>
    </source>
</reference>
<evidence type="ECO:0000313" key="3">
    <source>
        <dbReference type="EMBL" id="GEQ84891.1"/>
    </source>
</evidence>
<dbReference type="Pfam" id="PF06713">
    <property type="entry name" value="bPH_4"/>
    <property type="match status" value="1"/>
</dbReference>
<organism evidence="3 4">
    <name type="scientific">Patiriisocius marinistellae</name>
    <dbReference type="NCBI Taxonomy" id="2494560"/>
    <lineage>
        <taxon>Bacteria</taxon>
        <taxon>Pseudomonadati</taxon>
        <taxon>Bacteroidota</taxon>
        <taxon>Flavobacteriia</taxon>
        <taxon>Flavobacteriales</taxon>
        <taxon>Flavobacteriaceae</taxon>
        <taxon>Patiriisocius</taxon>
    </lineage>
</organism>
<keyword evidence="1" id="KW-1133">Transmembrane helix</keyword>
<evidence type="ECO:0000313" key="4">
    <source>
        <dbReference type="Proteomes" id="UP000326994"/>
    </source>
</evidence>
<keyword evidence="1" id="KW-0472">Membrane</keyword>
<dbReference type="AlphaFoldDB" id="A0A5J4FYY1"/>
<feature type="transmembrane region" description="Helical" evidence="1">
    <location>
        <begin position="39"/>
        <end position="57"/>
    </location>
</feature>